<evidence type="ECO:0000313" key="3">
    <source>
        <dbReference type="EMBL" id="KAG2561852.1"/>
    </source>
</evidence>
<feature type="transmembrane region" description="Helical" evidence="2">
    <location>
        <begin position="31"/>
        <end position="54"/>
    </location>
</feature>
<gene>
    <name evidence="3" type="ORF">PVAP13_8KG274300</name>
</gene>
<evidence type="ECO:0000256" key="2">
    <source>
        <dbReference type="SAM" id="Phobius"/>
    </source>
</evidence>
<keyword evidence="4" id="KW-1185">Reference proteome</keyword>
<dbReference type="OrthoDB" id="1939140at2759"/>
<name>A0A8T0PNN3_PANVG</name>
<reference evidence="3" key="1">
    <citation type="submission" date="2020-05" db="EMBL/GenBank/DDBJ databases">
        <title>WGS assembly of Panicum virgatum.</title>
        <authorList>
            <person name="Lovell J.T."/>
            <person name="Jenkins J."/>
            <person name="Shu S."/>
            <person name="Juenger T.E."/>
            <person name="Schmutz J."/>
        </authorList>
    </citation>
    <scope>NUCLEOTIDE SEQUENCE</scope>
    <source>
        <strain evidence="3">AP13</strain>
    </source>
</reference>
<feature type="compositionally biased region" description="Acidic residues" evidence="1">
    <location>
        <begin position="681"/>
        <end position="697"/>
    </location>
</feature>
<dbReference type="AlphaFoldDB" id="A0A8T0PNN3"/>
<feature type="region of interest" description="Disordered" evidence="1">
    <location>
        <begin position="655"/>
        <end position="700"/>
    </location>
</feature>
<keyword evidence="2" id="KW-0812">Transmembrane</keyword>
<feature type="transmembrane region" description="Helical" evidence="2">
    <location>
        <begin position="61"/>
        <end position="81"/>
    </location>
</feature>
<feature type="compositionally biased region" description="Basic and acidic residues" evidence="1">
    <location>
        <begin position="494"/>
        <end position="511"/>
    </location>
</feature>
<dbReference type="PANTHER" id="PTHR36760:SF1">
    <property type="entry name" value="ACIDIC LEUCINE-RICH NUCLEAR PHOSPHOPROTEIN 32 FAMILY B PROTEIN"/>
    <property type="match status" value="1"/>
</dbReference>
<accession>A0A8T0PNN3</accession>
<dbReference type="Proteomes" id="UP000823388">
    <property type="component" value="Chromosome 8K"/>
</dbReference>
<protein>
    <submittedName>
        <fullName evidence="3">Uncharacterized protein</fullName>
    </submittedName>
</protein>
<evidence type="ECO:0000256" key="1">
    <source>
        <dbReference type="SAM" id="MobiDB-lite"/>
    </source>
</evidence>
<organism evidence="3 4">
    <name type="scientific">Panicum virgatum</name>
    <name type="common">Blackwell switchgrass</name>
    <dbReference type="NCBI Taxonomy" id="38727"/>
    <lineage>
        <taxon>Eukaryota</taxon>
        <taxon>Viridiplantae</taxon>
        <taxon>Streptophyta</taxon>
        <taxon>Embryophyta</taxon>
        <taxon>Tracheophyta</taxon>
        <taxon>Spermatophyta</taxon>
        <taxon>Magnoliopsida</taxon>
        <taxon>Liliopsida</taxon>
        <taxon>Poales</taxon>
        <taxon>Poaceae</taxon>
        <taxon>PACMAD clade</taxon>
        <taxon>Panicoideae</taxon>
        <taxon>Panicodae</taxon>
        <taxon>Paniceae</taxon>
        <taxon>Panicinae</taxon>
        <taxon>Panicum</taxon>
        <taxon>Panicum sect. Hiantes</taxon>
    </lineage>
</organism>
<sequence length="749" mass="81928">MAAPQAQLRRATSADSGGGESTSDGDGDSDALAVASALPLFLLHDLIGVAVFLASHPLHAVYLLIFARGLASLAAFFWPLLASTSLLLAVLATAGPYVDGSTEWTGMRSLGRTCGIAVATLSAGLRPNGAGAGARLVGQLCSFVLGPTDAASVLRVEEIMGEPCDTTASCFVFDEDQSLLLLGGKGCKELAFELPTLGGAIGERSFLHYEEFGDLKDEIDDKVVISEDLKGSDSLAEQCCRRDTLFVQEIEAGEEAENGIQGQDIILSAIDEDSDGIEEKRLECDPVSVEIKKSEPVQALEVKKLESVEPMVAKILEIKNSEPAHVVEIKKCKPMQAMQIKKSEPVESVEIKKSEPAESVETMNSNLVQALDIKKCEPVQALEVNKFQPVKSPETRKSDEVEKVDIKKQEQVKPRSSIAQRIKLWEAQVSGNIKPGLADKEENSVEFSLEKELIKDVKQCVRFQAHPCVDKRNNEQQAHEFVSSEESTNEQQEQEIKDVKEYTRSETETSSEKCSQNTDAEEIAHVVAQAEDQGCKDAQPEPLLHEQVYEIAQPEQELQEMEEVVYTDVAASPAMWNGRESSLKSTSIAGRVHSRTSSENLVSEGSPSWKDKEWKRTLACKLYEERMQLRLCRDRAVVEGSDNMDMLWEAYEVGSGSSKGRAGKRSGSKAKGGSGNKAEEVVDEGEEEGEEDDEEEEGSVRQLCCLQALKFSTRKMNFGGGRPSLSKISKVLRRMTALSRMGSRRKQSG</sequence>
<comment type="caution">
    <text evidence="3">The sequence shown here is derived from an EMBL/GenBank/DDBJ whole genome shotgun (WGS) entry which is preliminary data.</text>
</comment>
<keyword evidence="2" id="KW-1133">Transmembrane helix</keyword>
<keyword evidence="2" id="KW-0472">Membrane</keyword>
<dbReference type="PANTHER" id="PTHR36760">
    <property type="entry name" value="ACIDIC LEUCINE-RICH NUCLEAR PHOSPHOPROTEIN 32 FAMILY B PROTEIN"/>
    <property type="match status" value="1"/>
</dbReference>
<feature type="region of interest" description="Disordered" evidence="1">
    <location>
        <begin position="1"/>
        <end position="27"/>
    </location>
</feature>
<dbReference type="EMBL" id="CM029051">
    <property type="protein sequence ID" value="KAG2561852.1"/>
    <property type="molecule type" value="Genomic_DNA"/>
</dbReference>
<proteinExistence type="predicted"/>
<evidence type="ECO:0000313" key="4">
    <source>
        <dbReference type="Proteomes" id="UP000823388"/>
    </source>
</evidence>
<feature type="region of interest" description="Disordered" evidence="1">
    <location>
        <begin position="474"/>
        <end position="518"/>
    </location>
</feature>